<evidence type="ECO:0000313" key="2">
    <source>
        <dbReference type="Proteomes" id="UP000274822"/>
    </source>
</evidence>
<dbReference type="Proteomes" id="UP000274822">
    <property type="component" value="Unassembled WGS sequence"/>
</dbReference>
<gene>
    <name evidence="1" type="ORF">BC938DRAFT_476149</name>
</gene>
<dbReference type="EMBL" id="RBNJ01022721">
    <property type="protein sequence ID" value="RUS17840.1"/>
    <property type="molecule type" value="Genomic_DNA"/>
</dbReference>
<protein>
    <submittedName>
        <fullName evidence="1">Uncharacterized protein</fullName>
    </submittedName>
</protein>
<keyword evidence="2" id="KW-1185">Reference proteome</keyword>
<sequence>MPLNKYLHNVYASCNTESPRPAREHRHKISRHNFALTPISPLPHNLDTLWDVLQEEWEAIPPVSY</sequence>
<name>A0A433PK60_9FUNG</name>
<reference evidence="1 2" key="1">
    <citation type="journal article" date="2018" name="New Phytol.">
        <title>Phylogenomics of Endogonaceae and evolution of mycorrhizas within Mucoromycota.</title>
        <authorList>
            <person name="Chang Y."/>
            <person name="Desiro A."/>
            <person name="Na H."/>
            <person name="Sandor L."/>
            <person name="Lipzen A."/>
            <person name="Clum A."/>
            <person name="Barry K."/>
            <person name="Grigoriev I.V."/>
            <person name="Martin F.M."/>
            <person name="Stajich J.E."/>
            <person name="Smith M.E."/>
            <person name="Bonito G."/>
            <person name="Spatafora J.W."/>
        </authorList>
    </citation>
    <scope>NUCLEOTIDE SEQUENCE [LARGE SCALE GENOMIC DNA]</scope>
    <source>
        <strain evidence="1 2">AD002</strain>
    </source>
</reference>
<organism evidence="1 2">
    <name type="scientific">Jimgerdemannia flammicorona</name>
    <dbReference type="NCBI Taxonomy" id="994334"/>
    <lineage>
        <taxon>Eukaryota</taxon>
        <taxon>Fungi</taxon>
        <taxon>Fungi incertae sedis</taxon>
        <taxon>Mucoromycota</taxon>
        <taxon>Mucoromycotina</taxon>
        <taxon>Endogonomycetes</taxon>
        <taxon>Endogonales</taxon>
        <taxon>Endogonaceae</taxon>
        <taxon>Jimgerdemannia</taxon>
    </lineage>
</organism>
<comment type="caution">
    <text evidence="1">The sequence shown here is derived from an EMBL/GenBank/DDBJ whole genome shotgun (WGS) entry which is preliminary data.</text>
</comment>
<evidence type="ECO:0000313" key="1">
    <source>
        <dbReference type="EMBL" id="RUS17840.1"/>
    </source>
</evidence>
<proteinExistence type="predicted"/>
<dbReference type="AlphaFoldDB" id="A0A433PK60"/>
<accession>A0A433PK60</accession>